<dbReference type="Proteomes" id="UP000051804">
    <property type="component" value="Unassembled WGS sequence"/>
</dbReference>
<evidence type="ECO:0000313" key="2">
    <source>
        <dbReference type="EMBL" id="KRK70888.1"/>
    </source>
</evidence>
<dbReference type="PATRIC" id="fig|1291734.4.peg.72"/>
<accession>A0A0R1JI69</accession>
<keyword evidence="1" id="KW-0812">Transmembrane</keyword>
<feature type="transmembrane region" description="Helical" evidence="1">
    <location>
        <begin position="37"/>
        <end position="57"/>
    </location>
</feature>
<dbReference type="Pfam" id="PF05656">
    <property type="entry name" value="DUF805"/>
    <property type="match status" value="1"/>
</dbReference>
<dbReference type="InterPro" id="IPR008523">
    <property type="entry name" value="DUF805"/>
</dbReference>
<sequence length="177" mass="20219">MKEEMNNRYYAARGFRAIKGFFANYFNFTGRSTRSEYWWWQIIPGVCGIVMSMTMAYRSAFNTVRLVNQGLTQAEIIQRTAHQDILTMFFGDSLWLKILAVAIFILLLVPTASLNVRRFADVGIHWGWYAGLFIISWADYLIPPQLHSLRLLVSGIVSISILVIALLPSQSTRPAVH</sequence>
<protein>
    <recommendedName>
        <fullName evidence="4">DUF805 domain-containing protein</fullName>
    </recommendedName>
</protein>
<keyword evidence="3" id="KW-1185">Reference proteome</keyword>
<feature type="transmembrane region" description="Helical" evidence="1">
    <location>
        <begin position="94"/>
        <end position="114"/>
    </location>
</feature>
<proteinExistence type="predicted"/>
<reference evidence="2 3" key="1">
    <citation type="journal article" date="2015" name="Genome Announc.">
        <title>Expanding the biotechnology potential of lactobacilli through comparative genomics of 213 strains and associated genera.</title>
        <authorList>
            <person name="Sun Z."/>
            <person name="Harris H.M."/>
            <person name="McCann A."/>
            <person name="Guo C."/>
            <person name="Argimon S."/>
            <person name="Zhang W."/>
            <person name="Yang X."/>
            <person name="Jeffery I.B."/>
            <person name="Cooney J.C."/>
            <person name="Kagawa T.F."/>
            <person name="Liu W."/>
            <person name="Song Y."/>
            <person name="Salvetti E."/>
            <person name="Wrobel A."/>
            <person name="Rasinkangas P."/>
            <person name="Parkhill J."/>
            <person name="Rea M.C."/>
            <person name="O'Sullivan O."/>
            <person name="Ritari J."/>
            <person name="Douillard F.P."/>
            <person name="Paul Ross R."/>
            <person name="Yang R."/>
            <person name="Briner A.E."/>
            <person name="Felis G.E."/>
            <person name="de Vos W.M."/>
            <person name="Barrangou R."/>
            <person name="Klaenhammer T.R."/>
            <person name="Caufield P.W."/>
            <person name="Cui Y."/>
            <person name="Zhang H."/>
            <person name="O'Toole P.W."/>
        </authorList>
    </citation>
    <scope>NUCLEOTIDE SEQUENCE [LARGE SCALE GENOMIC DNA]</scope>
    <source>
        <strain evidence="2 3">JCM 17158</strain>
    </source>
</reference>
<dbReference type="EMBL" id="AZDJ01000030">
    <property type="protein sequence ID" value="KRK70888.1"/>
    <property type="molecule type" value="Genomic_DNA"/>
</dbReference>
<organism evidence="2 3">
    <name type="scientific">Lacticaseibacillus nasuensis JCM 17158</name>
    <dbReference type="NCBI Taxonomy" id="1291734"/>
    <lineage>
        <taxon>Bacteria</taxon>
        <taxon>Bacillati</taxon>
        <taxon>Bacillota</taxon>
        <taxon>Bacilli</taxon>
        <taxon>Lactobacillales</taxon>
        <taxon>Lactobacillaceae</taxon>
        <taxon>Lacticaseibacillus</taxon>
    </lineage>
</organism>
<evidence type="ECO:0000313" key="3">
    <source>
        <dbReference type="Proteomes" id="UP000051804"/>
    </source>
</evidence>
<feature type="transmembrane region" description="Helical" evidence="1">
    <location>
        <begin position="126"/>
        <end position="143"/>
    </location>
</feature>
<dbReference type="AlphaFoldDB" id="A0A0R1JI69"/>
<dbReference type="OrthoDB" id="2295956at2"/>
<dbReference type="GO" id="GO:0016020">
    <property type="term" value="C:membrane"/>
    <property type="evidence" value="ECO:0007669"/>
    <property type="project" value="InterPro"/>
</dbReference>
<evidence type="ECO:0000256" key="1">
    <source>
        <dbReference type="SAM" id="Phobius"/>
    </source>
</evidence>
<dbReference type="RefSeq" id="WP_056951540.1">
    <property type="nucleotide sequence ID" value="NZ_AZDJ01000030.1"/>
</dbReference>
<feature type="transmembrane region" description="Helical" evidence="1">
    <location>
        <begin position="149"/>
        <end position="167"/>
    </location>
</feature>
<name>A0A0R1JI69_9LACO</name>
<keyword evidence="1" id="KW-1133">Transmembrane helix</keyword>
<comment type="caution">
    <text evidence="2">The sequence shown here is derived from an EMBL/GenBank/DDBJ whole genome shotgun (WGS) entry which is preliminary data.</text>
</comment>
<keyword evidence="1" id="KW-0472">Membrane</keyword>
<evidence type="ECO:0008006" key="4">
    <source>
        <dbReference type="Google" id="ProtNLM"/>
    </source>
</evidence>
<gene>
    <name evidence="2" type="ORF">FD02_GL000069</name>
</gene>